<name>A0AA52EDC1_9PROT</name>
<feature type="chain" id="PRO_5041311176" evidence="1">
    <location>
        <begin position="19"/>
        <end position="273"/>
    </location>
</feature>
<evidence type="ECO:0000256" key="1">
    <source>
        <dbReference type="SAM" id="SignalP"/>
    </source>
</evidence>
<dbReference type="SUPFAM" id="SSF51261">
    <property type="entry name" value="Duplicated hybrid motif"/>
    <property type="match status" value="1"/>
</dbReference>
<dbReference type="GO" id="GO:0004222">
    <property type="term" value="F:metalloendopeptidase activity"/>
    <property type="evidence" value="ECO:0007669"/>
    <property type="project" value="TreeGrafter"/>
</dbReference>
<dbReference type="PANTHER" id="PTHR21666:SF285">
    <property type="entry name" value="M23 FAMILY METALLOPEPTIDASE"/>
    <property type="match status" value="1"/>
</dbReference>
<dbReference type="InterPro" id="IPR050570">
    <property type="entry name" value="Cell_wall_metabolism_enzyme"/>
</dbReference>
<keyword evidence="3" id="KW-0378">Hydrolase</keyword>
<dbReference type="InterPro" id="IPR016047">
    <property type="entry name" value="M23ase_b-sheet_dom"/>
</dbReference>
<dbReference type="AlphaFoldDB" id="A0AA52EDC1"/>
<evidence type="ECO:0000313" key="3">
    <source>
        <dbReference type="EMBL" id="WND01603.1"/>
    </source>
</evidence>
<dbReference type="Gene3D" id="2.70.70.10">
    <property type="entry name" value="Glucose Permease (Domain IIA)"/>
    <property type="match status" value="1"/>
</dbReference>
<proteinExistence type="predicted"/>
<dbReference type="KEGG" id="tmk:QGN29_08525"/>
<keyword evidence="1" id="KW-0732">Signal</keyword>
<dbReference type="EMBL" id="CP123872">
    <property type="protein sequence ID" value="WND01603.1"/>
    <property type="molecule type" value="Genomic_DNA"/>
</dbReference>
<reference evidence="3" key="1">
    <citation type="submission" date="2023-04" db="EMBL/GenBank/DDBJ databases">
        <title>Complete genome sequence of Temperatibacter marinus.</title>
        <authorList>
            <person name="Rong J.-C."/>
            <person name="Yi M.-L."/>
            <person name="Zhao Q."/>
        </authorList>
    </citation>
    <scope>NUCLEOTIDE SEQUENCE</scope>
    <source>
        <strain evidence="3">NBRC 110045</strain>
    </source>
</reference>
<dbReference type="Pfam" id="PF01551">
    <property type="entry name" value="Peptidase_M23"/>
    <property type="match status" value="1"/>
</dbReference>
<evidence type="ECO:0000259" key="2">
    <source>
        <dbReference type="Pfam" id="PF01551"/>
    </source>
</evidence>
<feature type="domain" description="M23ase beta-sheet core" evidence="2">
    <location>
        <begin position="168"/>
        <end position="263"/>
    </location>
</feature>
<accession>A0AA52EDC1</accession>
<dbReference type="EC" id="3.4.-.-" evidence="3"/>
<gene>
    <name evidence="3" type="ORF">QGN29_08525</name>
</gene>
<keyword evidence="4" id="KW-1185">Reference proteome</keyword>
<dbReference type="CDD" id="cd12797">
    <property type="entry name" value="M23_peptidase"/>
    <property type="match status" value="1"/>
</dbReference>
<protein>
    <submittedName>
        <fullName evidence="3">M23 family metallopeptidase</fullName>
        <ecNumber evidence="3">3.4.-.-</ecNumber>
    </submittedName>
</protein>
<feature type="signal peptide" evidence="1">
    <location>
        <begin position="1"/>
        <end position="18"/>
    </location>
</feature>
<sequence length="273" mass="30033">MRLICTFLILLTSMPLLSVEGHQFRFDGDLKQGGLIKGQVTPGSKILFDGNPIKVGDKGHFVLGFGRDYKAVAFIKVSYPDGMSSKHELMISPREFDIERVDGLPPKTVSPPKSWLARRKIENGRVRKGRSFKTDELFWFWGFKKPAEGRFSGFYGSQRILNGKPRSPHYGLDIANKTGTPVTAPASGVVRLAASDFLLEGGIIIIDHGFGVTSTLFHLHSVDVKEGQFIEKGKAIGSIGSTGRSSGPHVDWRLNWGNVRLDPGLVIGLDKTK</sequence>
<dbReference type="InterPro" id="IPR011055">
    <property type="entry name" value="Dup_hybrid_motif"/>
</dbReference>
<evidence type="ECO:0000313" key="4">
    <source>
        <dbReference type="Proteomes" id="UP001268683"/>
    </source>
</evidence>
<organism evidence="3 4">
    <name type="scientific">Temperatibacter marinus</name>
    <dbReference type="NCBI Taxonomy" id="1456591"/>
    <lineage>
        <taxon>Bacteria</taxon>
        <taxon>Pseudomonadati</taxon>
        <taxon>Pseudomonadota</taxon>
        <taxon>Alphaproteobacteria</taxon>
        <taxon>Kordiimonadales</taxon>
        <taxon>Temperatibacteraceae</taxon>
        <taxon>Temperatibacter</taxon>
    </lineage>
</organism>
<dbReference type="PANTHER" id="PTHR21666">
    <property type="entry name" value="PEPTIDASE-RELATED"/>
    <property type="match status" value="1"/>
</dbReference>
<dbReference type="RefSeq" id="WP_310797431.1">
    <property type="nucleotide sequence ID" value="NZ_CP123872.1"/>
</dbReference>
<dbReference type="Proteomes" id="UP001268683">
    <property type="component" value="Chromosome"/>
</dbReference>